<feature type="compositionally biased region" description="Low complexity" evidence="1">
    <location>
        <begin position="155"/>
        <end position="164"/>
    </location>
</feature>
<feature type="compositionally biased region" description="Basic and acidic residues" evidence="1">
    <location>
        <begin position="87"/>
        <end position="97"/>
    </location>
</feature>
<feature type="region of interest" description="Disordered" evidence="1">
    <location>
        <begin position="129"/>
        <end position="202"/>
    </location>
</feature>
<dbReference type="EMBL" id="JAGMWT010000001">
    <property type="protein sequence ID" value="KAH7139408.1"/>
    <property type="molecule type" value="Genomic_DNA"/>
</dbReference>
<feature type="region of interest" description="Disordered" evidence="1">
    <location>
        <begin position="73"/>
        <end position="112"/>
    </location>
</feature>
<comment type="caution">
    <text evidence="2">The sequence shown here is derived from an EMBL/GenBank/DDBJ whole genome shotgun (WGS) entry which is preliminary data.</text>
</comment>
<reference evidence="2" key="1">
    <citation type="journal article" date="2021" name="Nat. Commun.">
        <title>Genetic determinants of endophytism in the Arabidopsis root mycobiome.</title>
        <authorList>
            <person name="Mesny F."/>
            <person name="Miyauchi S."/>
            <person name="Thiergart T."/>
            <person name="Pickel B."/>
            <person name="Atanasova L."/>
            <person name="Karlsson M."/>
            <person name="Huettel B."/>
            <person name="Barry K.W."/>
            <person name="Haridas S."/>
            <person name="Chen C."/>
            <person name="Bauer D."/>
            <person name="Andreopoulos W."/>
            <person name="Pangilinan J."/>
            <person name="LaButti K."/>
            <person name="Riley R."/>
            <person name="Lipzen A."/>
            <person name="Clum A."/>
            <person name="Drula E."/>
            <person name="Henrissat B."/>
            <person name="Kohler A."/>
            <person name="Grigoriev I.V."/>
            <person name="Martin F.M."/>
            <person name="Hacquard S."/>
        </authorList>
    </citation>
    <scope>NUCLEOTIDE SEQUENCE</scope>
    <source>
        <strain evidence="2">MPI-CAGE-CH-0243</strain>
    </source>
</reference>
<keyword evidence="3" id="KW-1185">Reference proteome</keyword>
<name>A0A9P9EKN9_9PLEO</name>
<proteinExistence type="predicted"/>
<dbReference type="AlphaFoldDB" id="A0A9P9EKN9"/>
<sequence length="202" mass="22405">MCVAELNVSLGPCRHRWYHLHSPCSPSANLANCSSKLALSGWEIKCDFCPYCDDWEPSSSEFRLVGNDSSPAIGGFARTPSVPLSTQRRELRRDSRRGSLSRTDSNTSVSMMAQDKNRAMNARVDAYFRVPQPETSSSPAPLRETEDENDMTLASSTSDTSSEPSEGRESLRLAPSSKIDKASGLFKNMRQKSKRMSLSLFK</sequence>
<gene>
    <name evidence="2" type="ORF">B0J11DRAFT_42565</name>
</gene>
<evidence type="ECO:0000313" key="2">
    <source>
        <dbReference type="EMBL" id="KAH7139408.1"/>
    </source>
</evidence>
<dbReference type="OrthoDB" id="3942453at2759"/>
<protein>
    <submittedName>
        <fullName evidence="2">Uncharacterized protein</fullName>
    </submittedName>
</protein>
<accession>A0A9P9EKN9</accession>
<evidence type="ECO:0000313" key="3">
    <source>
        <dbReference type="Proteomes" id="UP000700596"/>
    </source>
</evidence>
<evidence type="ECO:0000256" key="1">
    <source>
        <dbReference type="SAM" id="MobiDB-lite"/>
    </source>
</evidence>
<dbReference type="Proteomes" id="UP000700596">
    <property type="component" value="Unassembled WGS sequence"/>
</dbReference>
<organism evidence="2 3">
    <name type="scientific">Dendryphion nanum</name>
    <dbReference type="NCBI Taxonomy" id="256645"/>
    <lineage>
        <taxon>Eukaryota</taxon>
        <taxon>Fungi</taxon>
        <taxon>Dikarya</taxon>
        <taxon>Ascomycota</taxon>
        <taxon>Pezizomycotina</taxon>
        <taxon>Dothideomycetes</taxon>
        <taxon>Pleosporomycetidae</taxon>
        <taxon>Pleosporales</taxon>
        <taxon>Torulaceae</taxon>
        <taxon>Dendryphion</taxon>
    </lineage>
</organism>